<dbReference type="Pfam" id="PF00498">
    <property type="entry name" value="FHA"/>
    <property type="match status" value="1"/>
</dbReference>
<dbReference type="OrthoDB" id="420076at2759"/>
<feature type="region of interest" description="Disordered" evidence="1">
    <location>
        <begin position="1"/>
        <end position="150"/>
    </location>
</feature>
<dbReference type="InterPro" id="IPR036457">
    <property type="entry name" value="PPM-type-like_dom_sf"/>
</dbReference>
<dbReference type="PANTHER" id="PTHR13832:SF643">
    <property type="entry name" value="PROTEIN PHOSPHATASE 2C-RELATED"/>
    <property type="match status" value="1"/>
</dbReference>
<gene>
    <name evidence="4" type="ORF">KFL_002740070</name>
</gene>
<reference evidence="4 5" key="1">
    <citation type="journal article" date="2014" name="Nat. Commun.">
        <title>Klebsormidium flaccidum genome reveals primary factors for plant terrestrial adaptation.</title>
        <authorList>
            <person name="Hori K."/>
            <person name="Maruyama F."/>
            <person name="Fujisawa T."/>
            <person name="Togashi T."/>
            <person name="Yamamoto N."/>
            <person name="Seo M."/>
            <person name="Sato S."/>
            <person name="Yamada T."/>
            <person name="Mori H."/>
            <person name="Tajima N."/>
            <person name="Moriyama T."/>
            <person name="Ikeuchi M."/>
            <person name="Watanabe M."/>
            <person name="Wada H."/>
            <person name="Kobayashi K."/>
            <person name="Saito M."/>
            <person name="Masuda T."/>
            <person name="Sasaki-Sekimoto Y."/>
            <person name="Mashiguchi K."/>
            <person name="Awai K."/>
            <person name="Shimojima M."/>
            <person name="Masuda S."/>
            <person name="Iwai M."/>
            <person name="Nobusawa T."/>
            <person name="Narise T."/>
            <person name="Kondo S."/>
            <person name="Saito H."/>
            <person name="Sato R."/>
            <person name="Murakawa M."/>
            <person name="Ihara Y."/>
            <person name="Oshima-Yamada Y."/>
            <person name="Ohtaka K."/>
            <person name="Satoh M."/>
            <person name="Sonobe K."/>
            <person name="Ishii M."/>
            <person name="Ohtani R."/>
            <person name="Kanamori-Sato M."/>
            <person name="Honoki R."/>
            <person name="Miyazaki D."/>
            <person name="Mochizuki H."/>
            <person name="Umetsu J."/>
            <person name="Higashi K."/>
            <person name="Shibata D."/>
            <person name="Kamiya Y."/>
            <person name="Sato N."/>
            <person name="Nakamura Y."/>
            <person name="Tabata S."/>
            <person name="Ida S."/>
            <person name="Kurokawa K."/>
            <person name="Ohta H."/>
        </authorList>
    </citation>
    <scope>NUCLEOTIDE SEQUENCE [LARGE SCALE GENOMIC DNA]</scope>
    <source>
        <strain evidence="4 5">NIES-2285</strain>
    </source>
</reference>
<evidence type="ECO:0000313" key="5">
    <source>
        <dbReference type="Proteomes" id="UP000054558"/>
    </source>
</evidence>
<dbReference type="Gene3D" id="2.60.200.20">
    <property type="match status" value="1"/>
</dbReference>
<name>A0A1Y1IDK5_KLENI</name>
<dbReference type="CDD" id="cd00143">
    <property type="entry name" value="PP2Cc"/>
    <property type="match status" value="1"/>
</dbReference>
<dbReference type="AlphaFoldDB" id="A0A1Y1IDK5"/>
<dbReference type="GO" id="GO:0007165">
    <property type="term" value="P:signal transduction"/>
    <property type="evidence" value="ECO:0000318"/>
    <property type="project" value="GO_Central"/>
</dbReference>
<dbReference type="SUPFAM" id="SSF49879">
    <property type="entry name" value="SMAD/FHA domain"/>
    <property type="match status" value="1"/>
</dbReference>
<dbReference type="InterPro" id="IPR001932">
    <property type="entry name" value="PPM-type_phosphatase-like_dom"/>
</dbReference>
<dbReference type="Gene3D" id="3.60.40.10">
    <property type="entry name" value="PPM-type phosphatase domain"/>
    <property type="match status" value="1"/>
</dbReference>
<proteinExistence type="predicted"/>
<dbReference type="SUPFAM" id="SSF81606">
    <property type="entry name" value="PP2C-like"/>
    <property type="match status" value="1"/>
</dbReference>
<dbReference type="SMART" id="SM00240">
    <property type="entry name" value="FHA"/>
    <property type="match status" value="1"/>
</dbReference>
<feature type="compositionally biased region" description="Polar residues" evidence="1">
    <location>
        <begin position="19"/>
        <end position="28"/>
    </location>
</feature>
<feature type="compositionally biased region" description="Polar residues" evidence="1">
    <location>
        <begin position="35"/>
        <end position="53"/>
    </location>
</feature>
<dbReference type="PROSITE" id="PS50006">
    <property type="entry name" value="FHA_DOMAIN"/>
    <property type="match status" value="1"/>
</dbReference>
<dbReference type="Proteomes" id="UP000054558">
    <property type="component" value="Unassembled WGS sequence"/>
</dbReference>
<dbReference type="PROSITE" id="PS51746">
    <property type="entry name" value="PPM_2"/>
    <property type="match status" value="1"/>
</dbReference>
<evidence type="ECO:0000256" key="1">
    <source>
        <dbReference type="SAM" id="MobiDB-lite"/>
    </source>
</evidence>
<dbReference type="OMA" id="NHYYEGC"/>
<dbReference type="STRING" id="105231.A0A1Y1IDK5"/>
<keyword evidence="5" id="KW-1185">Reference proteome</keyword>
<evidence type="ECO:0000259" key="2">
    <source>
        <dbReference type="PROSITE" id="PS50006"/>
    </source>
</evidence>
<feature type="compositionally biased region" description="Basic and acidic residues" evidence="1">
    <location>
        <begin position="118"/>
        <end position="144"/>
    </location>
</feature>
<protein>
    <submittedName>
        <fullName evidence="4">Protein phosphatase 2C family protein</fullName>
    </submittedName>
</protein>
<dbReference type="PANTHER" id="PTHR13832">
    <property type="entry name" value="PROTEIN PHOSPHATASE 2C"/>
    <property type="match status" value="1"/>
</dbReference>
<dbReference type="InterPro" id="IPR000253">
    <property type="entry name" value="FHA_dom"/>
</dbReference>
<dbReference type="EMBL" id="DF237223">
    <property type="protein sequence ID" value="GAQ86168.1"/>
    <property type="molecule type" value="Genomic_DNA"/>
</dbReference>
<feature type="region of interest" description="Disordered" evidence="1">
    <location>
        <begin position="267"/>
        <end position="290"/>
    </location>
</feature>
<organism evidence="4 5">
    <name type="scientific">Klebsormidium nitens</name>
    <name type="common">Green alga</name>
    <name type="synonym">Ulothrix nitens</name>
    <dbReference type="NCBI Taxonomy" id="105231"/>
    <lineage>
        <taxon>Eukaryota</taxon>
        <taxon>Viridiplantae</taxon>
        <taxon>Streptophyta</taxon>
        <taxon>Klebsormidiophyceae</taxon>
        <taxon>Klebsormidiales</taxon>
        <taxon>Klebsormidiaceae</taxon>
        <taxon>Klebsormidium</taxon>
    </lineage>
</organism>
<dbReference type="Pfam" id="PF00481">
    <property type="entry name" value="PP2C"/>
    <property type="match status" value="1"/>
</dbReference>
<feature type="domain" description="FHA" evidence="2">
    <location>
        <begin position="181"/>
        <end position="232"/>
    </location>
</feature>
<accession>A0A1Y1IDK5</accession>
<dbReference type="GO" id="GO:0004722">
    <property type="term" value="F:protein serine/threonine phosphatase activity"/>
    <property type="evidence" value="ECO:0000318"/>
    <property type="project" value="GO_Central"/>
</dbReference>
<feature type="domain" description="PPM-type phosphatase" evidence="3">
    <location>
        <begin position="284"/>
        <end position="561"/>
    </location>
</feature>
<dbReference type="InterPro" id="IPR008984">
    <property type="entry name" value="SMAD_FHA_dom_sf"/>
</dbReference>
<dbReference type="SMART" id="SM00332">
    <property type="entry name" value="PP2Cc"/>
    <property type="match status" value="1"/>
</dbReference>
<evidence type="ECO:0000313" key="4">
    <source>
        <dbReference type="EMBL" id="GAQ86168.1"/>
    </source>
</evidence>
<dbReference type="InterPro" id="IPR015655">
    <property type="entry name" value="PP2C"/>
</dbReference>
<evidence type="ECO:0000259" key="3">
    <source>
        <dbReference type="PROSITE" id="PS51746"/>
    </source>
</evidence>
<sequence length="575" mass="61146">MEEAAQPILSVEEVDRISSETSPMQESVASKVESKIQSEVSSGSKEGTPSMSAISDVLEETRPATGTLESVNNSWPLDEHGDQGEADGPQPTEPPNEISSVERKRVRFSSDTPFDYSKTAERVPRRKPEDGASPEDRPEGETRQDGSFYTDGSVCNVQVMSGPSSGSKVTWPAVRTAAKPYSVGRIPENDLVVNDPEVSGRHATMAWNRQSGRWHLVDEGSLNGTFVNRAPVGLSGTGVRRRSGPVALSDGDVITFGSSSTAEVSLAEAPSSSGRTLGEGGPFSVGVASDPMAARRGKPLPMEDVPLWQWPLSGADDVGVFCIFDGHCGRGAADAASKLLPSHLSRLLSEPSARQAVVEGGDAAGVLREAFAATEAELTMEDEGCTATVLLAWKGQDSATFFVQCANVGDSHCFLSVRDKVLQLTEDHRVVNPMERNRLSDAGFKLGEGDTRLCGMNIARALGDKFLKGQNVGLSAHPHVSRVHHVTPDTRASLVMASDGLWDVMSGKRALQLIAEVRAARQRAPDAVDAASTAQQAAETLVMRARMAKAQDNVTALAIGFFADASLVEQGSLPR</sequence>